<sequence length="279" mass="31956">MVSHPVTRGFVPLSPMQQLVEANDTDDNWTGLSDPAARRKRQTRLNMRAHRRRKALEGAKISQQEGHVACWDDKRQKILYLPESQARALNYDHTSPVIRQNSAGIIFPLSSDHLMILIQFNVMRAVIFNKRLLSALEPDGISYNYTPGILRVLPTLSNIKRLPASLHPTKIQSLIPHGGWIDIFPHPKWRDNFIQAEGRFDEYDLCSDTLGGLFQGELAAECERRGIVVWSPPWDFNGWELSEGFVRKWGWSIKGCDDILEATNKWRSLRGEKPLVFEC</sequence>
<proteinExistence type="predicted"/>
<organism evidence="1">
    <name type="scientific">Bionectria ochroleuca</name>
    <name type="common">Gliocladium roseum</name>
    <dbReference type="NCBI Taxonomy" id="29856"/>
    <lineage>
        <taxon>Eukaryota</taxon>
        <taxon>Fungi</taxon>
        <taxon>Dikarya</taxon>
        <taxon>Ascomycota</taxon>
        <taxon>Pezizomycotina</taxon>
        <taxon>Sordariomycetes</taxon>
        <taxon>Hypocreomycetidae</taxon>
        <taxon>Hypocreales</taxon>
        <taxon>Bionectriaceae</taxon>
        <taxon>Clonostachys</taxon>
    </lineage>
</organism>
<dbReference type="InterPro" id="IPR021833">
    <property type="entry name" value="DUF3425"/>
</dbReference>
<dbReference type="EMBL" id="CDPU01000030">
    <property type="protein sequence ID" value="CEO52771.1"/>
    <property type="molecule type" value="Genomic_DNA"/>
</dbReference>
<evidence type="ECO:0000313" key="1">
    <source>
        <dbReference type="EMBL" id="CEO52771.1"/>
    </source>
</evidence>
<evidence type="ECO:0008006" key="2">
    <source>
        <dbReference type="Google" id="ProtNLM"/>
    </source>
</evidence>
<reference evidence="1" key="1">
    <citation type="submission" date="2015-01" db="EMBL/GenBank/DDBJ databases">
        <authorList>
            <person name="Durling Mikael"/>
        </authorList>
    </citation>
    <scope>NUCLEOTIDE SEQUENCE</scope>
</reference>
<dbReference type="PANTHER" id="PTHR38116">
    <property type="entry name" value="CHROMOSOME 7, WHOLE GENOME SHOTGUN SEQUENCE"/>
    <property type="match status" value="1"/>
</dbReference>
<accession>A0A0B7KDM1</accession>
<name>A0A0B7KDM1_BIOOC</name>
<dbReference type="PANTHER" id="PTHR38116:SF1">
    <property type="entry name" value="BZIP DOMAIN-CONTAINING PROTEIN"/>
    <property type="match status" value="1"/>
</dbReference>
<dbReference type="AlphaFoldDB" id="A0A0B7KDM1"/>
<gene>
    <name evidence="1" type="ORF">BN869_000008829_1</name>
</gene>
<protein>
    <recommendedName>
        <fullName evidence="2">BZIP domain-containing protein</fullName>
    </recommendedName>
</protein>
<dbReference type="Pfam" id="PF11905">
    <property type="entry name" value="DUF3425"/>
    <property type="match status" value="1"/>
</dbReference>